<comment type="caution">
    <text evidence="3">The sequence shown here is derived from an EMBL/GenBank/DDBJ whole genome shotgun (WGS) entry which is preliminary data.</text>
</comment>
<feature type="transmembrane region" description="Helical" evidence="1">
    <location>
        <begin position="98"/>
        <end position="119"/>
    </location>
</feature>
<proteinExistence type="predicted"/>
<keyword evidence="1" id="KW-1133">Transmembrane helix</keyword>
<evidence type="ECO:0000313" key="4">
    <source>
        <dbReference type="Proteomes" id="UP001595604"/>
    </source>
</evidence>
<reference evidence="4" key="1">
    <citation type="journal article" date="2019" name="Int. J. Syst. Evol. Microbiol.">
        <title>The Global Catalogue of Microorganisms (GCM) 10K type strain sequencing project: providing services to taxonomists for standard genome sequencing and annotation.</title>
        <authorList>
            <consortium name="The Broad Institute Genomics Platform"/>
            <consortium name="The Broad Institute Genome Sequencing Center for Infectious Disease"/>
            <person name="Wu L."/>
            <person name="Ma J."/>
        </authorList>
    </citation>
    <scope>NUCLEOTIDE SEQUENCE [LARGE SCALE GENOMIC DNA]</scope>
    <source>
        <strain evidence="4">KCTC 42984</strain>
    </source>
</reference>
<dbReference type="Gene3D" id="1.20.120.1220">
    <property type="match status" value="1"/>
</dbReference>
<feature type="transmembrane region" description="Helical" evidence="1">
    <location>
        <begin position="56"/>
        <end position="78"/>
    </location>
</feature>
<keyword evidence="1" id="KW-0472">Membrane</keyword>
<feature type="transmembrane region" description="Helical" evidence="1">
    <location>
        <begin position="29"/>
        <end position="49"/>
    </location>
</feature>
<dbReference type="InterPro" id="IPR000045">
    <property type="entry name" value="Prepilin_IV_endopep_pep"/>
</dbReference>
<keyword evidence="4" id="KW-1185">Reference proteome</keyword>
<dbReference type="Proteomes" id="UP001595604">
    <property type="component" value="Unassembled WGS sequence"/>
</dbReference>
<evidence type="ECO:0000256" key="1">
    <source>
        <dbReference type="SAM" id="Phobius"/>
    </source>
</evidence>
<feature type="domain" description="Prepilin type IV endopeptidase peptidase" evidence="2">
    <location>
        <begin position="11"/>
        <end position="112"/>
    </location>
</feature>
<name>A0ABV7IV12_9SPHN</name>
<accession>A0ABV7IV12</accession>
<protein>
    <submittedName>
        <fullName evidence="3">Prepilin peptidase</fullName>
    </submittedName>
</protein>
<dbReference type="Pfam" id="PF01478">
    <property type="entry name" value="Peptidase_A24"/>
    <property type="match status" value="1"/>
</dbReference>
<evidence type="ECO:0000259" key="2">
    <source>
        <dbReference type="Pfam" id="PF01478"/>
    </source>
</evidence>
<evidence type="ECO:0000313" key="3">
    <source>
        <dbReference type="EMBL" id="MFC3174042.1"/>
    </source>
</evidence>
<gene>
    <name evidence="3" type="ORF">ACFOD9_07260</name>
</gene>
<organism evidence="3 4">
    <name type="scientific">Novosphingobium bradum</name>
    <dbReference type="NCBI Taxonomy" id="1737444"/>
    <lineage>
        <taxon>Bacteria</taxon>
        <taxon>Pseudomonadati</taxon>
        <taxon>Pseudomonadota</taxon>
        <taxon>Alphaproteobacteria</taxon>
        <taxon>Sphingomonadales</taxon>
        <taxon>Sphingomonadaceae</taxon>
        <taxon>Novosphingobium</taxon>
    </lineage>
</organism>
<feature type="transmembrane region" description="Helical" evidence="1">
    <location>
        <begin position="140"/>
        <end position="158"/>
    </location>
</feature>
<sequence>MNLLHALGTAALATAAVTAAWFDLHRRIVPNLLCAATFVAGLGFVAAVSGTAAAGLALLHGAMALAAGMGLFAARLVGGGDAKFYAAVAAWFPIARGFTLLEAVALAGLVLTMALWWPLRSRRRRAQAAGTLEQSVSFTMVPYAVAIGAGGVIARVVAG</sequence>
<keyword evidence="1" id="KW-0812">Transmembrane</keyword>
<dbReference type="RefSeq" id="WP_379509417.1">
    <property type="nucleotide sequence ID" value="NZ_JBHRTQ010000007.1"/>
</dbReference>
<dbReference type="EMBL" id="JBHRTQ010000007">
    <property type="protein sequence ID" value="MFC3174042.1"/>
    <property type="molecule type" value="Genomic_DNA"/>
</dbReference>